<feature type="region of interest" description="Disordered" evidence="1">
    <location>
        <begin position="62"/>
        <end position="106"/>
    </location>
</feature>
<gene>
    <name evidence="2" type="ORF">FHK87_06055</name>
</gene>
<evidence type="ECO:0000313" key="3">
    <source>
        <dbReference type="Proteomes" id="UP000315540"/>
    </source>
</evidence>
<sequence>MATIQDLLELDLSKVRPQALQESVKGIIEDYNGIEAKEVFEKEEENSINKIYQMVTKVSPDAIVENPCGDPEEEKTEKKSPQKKGVTTKKKDKTPKKEKKEIPKRTTTKKDLDAVLNEIKQCRVKIKKYNEQKRKEEGPKPKPSPYIKIRAHFIALGNLIPEKLKGNLEVQKESKKLLKNTHRNLLKIYGMNALRGQKDNEELKERYDKIEEKLEGK</sequence>
<keyword evidence="3" id="KW-1185">Reference proteome</keyword>
<name>A0A504JKS4_9FLAO</name>
<proteinExistence type="predicted"/>
<evidence type="ECO:0000313" key="2">
    <source>
        <dbReference type="EMBL" id="TPN87151.1"/>
    </source>
</evidence>
<dbReference type="AlphaFoldDB" id="A0A504JKS4"/>
<dbReference type="RefSeq" id="WP_140591436.1">
    <property type="nucleotide sequence ID" value="NZ_VFWZ01000002.1"/>
</dbReference>
<reference evidence="2 3" key="1">
    <citation type="submission" date="2019-06" db="EMBL/GenBank/DDBJ databases">
        <authorList>
            <person name="Meng X."/>
        </authorList>
    </citation>
    <scope>NUCLEOTIDE SEQUENCE [LARGE SCALE GENOMIC DNA]</scope>
    <source>
        <strain evidence="2 3">M625</strain>
    </source>
</reference>
<feature type="compositionally biased region" description="Basic residues" evidence="1">
    <location>
        <begin position="86"/>
        <end position="97"/>
    </location>
</feature>
<dbReference type="OrthoDB" id="1163550at2"/>
<comment type="caution">
    <text evidence="2">The sequence shown here is derived from an EMBL/GenBank/DDBJ whole genome shotgun (WGS) entry which is preliminary data.</text>
</comment>
<organism evidence="2 3">
    <name type="scientific">Aquimarina algicola</name>
    <dbReference type="NCBI Taxonomy" id="2589995"/>
    <lineage>
        <taxon>Bacteria</taxon>
        <taxon>Pseudomonadati</taxon>
        <taxon>Bacteroidota</taxon>
        <taxon>Flavobacteriia</taxon>
        <taxon>Flavobacteriales</taxon>
        <taxon>Flavobacteriaceae</taxon>
        <taxon>Aquimarina</taxon>
    </lineage>
</organism>
<accession>A0A504JKS4</accession>
<protein>
    <submittedName>
        <fullName evidence="2">Uncharacterized protein</fullName>
    </submittedName>
</protein>
<dbReference type="Proteomes" id="UP000315540">
    <property type="component" value="Unassembled WGS sequence"/>
</dbReference>
<evidence type="ECO:0000256" key="1">
    <source>
        <dbReference type="SAM" id="MobiDB-lite"/>
    </source>
</evidence>
<dbReference type="EMBL" id="VFWZ01000002">
    <property type="protein sequence ID" value="TPN87151.1"/>
    <property type="molecule type" value="Genomic_DNA"/>
</dbReference>